<dbReference type="Pfam" id="PF12937">
    <property type="entry name" value="F-box-like"/>
    <property type="match status" value="1"/>
</dbReference>
<feature type="domain" description="F-box" evidence="1">
    <location>
        <begin position="15"/>
        <end position="52"/>
    </location>
</feature>
<protein>
    <recommendedName>
        <fullName evidence="1">F-box domain-containing protein</fullName>
    </recommendedName>
</protein>
<organism evidence="2 3">
    <name type="scientific">Rhizophlyctis rosea</name>
    <dbReference type="NCBI Taxonomy" id="64517"/>
    <lineage>
        <taxon>Eukaryota</taxon>
        <taxon>Fungi</taxon>
        <taxon>Fungi incertae sedis</taxon>
        <taxon>Chytridiomycota</taxon>
        <taxon>Chytridiomycota incertae sedis</taxon>
        <taxon>Chytridiomycetes</taxon>
        <taxon>Rhizophlyctidales</taxon>
        <taxon>Rhizophlyctidaceae</taxon>
        <taxon>Rhizophlyctis</taxon>
    </lineage>
</organism>
<dbReference type="InterPro" id="IPR001810">
    <property type="entry name" value="F-box_dom"/>
</dbReference>
<comment type="caution">
    <text evidence="2">The sequence shown here is derived from an EMBL/GenBank/DDBJ whole genome shotgun (WGS) entry which is preliminary data.</text>
</comment>
<dbReference type="InterPro" id="IPR036047">
    <property type="entry name" value="F-box-like_dom_sf"/>
</dbReference>
<dbReference type="Proteomes" id="UP001212841">
    <property type="component" value="Unassembled WGS sequence"/>
</dbReference>
<reference evidence="2" key="1">
    <citation type="submission" date="2020-05" db="EMBL/GenBank/DDBJ databases">
        <title>Phylogenomic resolution of chytrid fungi.</title>
        <authorList>
            <person name="Stajich J.E."/>
            <person name="Amses K."/>
            <person name="Simmons R."/>
            <person name="Seto K."/>
            <person name="Myers J."/>
            <person name="Bonds A."/>
            <person name="Quandt C.A."/>
            <person name="Barry K."/>
            <person name="Liu P."/>
            <person name="Grigoriev I."/>
            <person name="Longcore J.E."/>
            <person name="James T.Y."/>
        </authorList>
    </citation>
    <scope>NUCLEOTIDE SEQUENCE</scope>
    <source>
        <strain evidence="2">JEL0318</strain>
    </source>
</reference>
<sequence>MLLDLKPTKTNLPYRIPPWLLPLIFNQLSRADIVECAQVCRAWYRASHDPTLSYKWAYLEFTHFEMPLSRRQLRKRGWKRDVEVEKVASETQLTEGMIECGIMRSGVQLRRLSLGIDARNGNMENGYPCLSESLLTRMFERHRDRMSRLVELSVNVHNAYVDRLLFLLENDPSFLPNLSRLHIGNLDLWPLGTHETVQNLVTFRGLVTDIATCSCCQTIRWGFDTGIDTCSNCQKSYCYDCRYIGPKRCGGYFDCEVQLCQACVILPEVGAKRSGGYLAAMPVRNLGIAPSAPPRSASAPSATCVAFNPRLENTQPRNGMAADRETS</sequence>
<dbReference type="EMBL" id="JADGJD010000322">
    <property type="protein sequence ID" value="KAJ3052139.1"/>
    <property type="molecule type" value="Genomic_DNA"/>
</dbReference>
<dbReference type="AlphaFoldDB" id="A0AAD5SDW9"/>
<proteinExistence type="predicted"/>
<evidence type="ECO:0000313" key="3">
    <source>
        <dbReference type="Proteomes" id="UP001212841"/>
    </source>
</evidence>
<evidence type="ECO:0000313" key="2">
    <source>
        <dbReference type="EMBL" id="KAJ3052139.1"/>
    </source>
</evidence>
<name>A0AAD5SDW9_9FUNG</name>
<evidence type="ECO:0000259" key="1">
    <source>
        <dbReference type="Pfam" id="PF12937"/>
    </source>
</evidence>
<dbReference type="SUPFAM" id="SSF81383">
    <property type="entry name" value="F-box domain"/>
    <property type="match status" value="1"/>
</dbReference>
<keyword evidence="3" id="KW-1185">Reference proteome</keyword>
<dbReference type="Gene3D" id="1.20.1280.50">
    <property type="match status" value="1"/>
</dbReference>
<accession>A0AAD5SDW9</accession>
<gene>
    <name evidence="2" type="ORF">HK097_006836</name>
</gene>